<proteinExistence type="predicted"/>
<sequence length="217" mass="23228">LFDQIEGNGKQNDFTDFYKNLCLVKEIESGYSAASNVPKHLLQNAKPFLREQEAQRRAPELPAKVAASGVTSKTSGGAKSKADATLTVSSSGKLPGPMVQIAADAVHTICNYEGIKIRNNEPFSGVMFVKNKYDTCRVEVAESDSATLLIGLPENFGSNLIPDGTDSSTIATAASSQHSTTADKQAKTTDELRVRRQAAGDLLRDCGIQDLVCFIAT</sequence>
<evidence type="ECO:0000256" key="1">
    <source>
        <dbReference type="SAM" id="MobiDB-lite"/>
    </source>
</evidence>
<name>A0A183D3R5_9BILA</name>
<dbReference type="AlphaFoldDB" id="A0A183D3R5"/>
<accession>A0A183D3R5</accession>
<protein>
    <submittedName>
        <fullName evidence="2">Non-structural maintenance of chromosomes element 4</fullName>
    </submittedName>
</protein>
<feature type="region of interest" description="Disordered" evidence="1">
    <location>
        <begin position="53"/>
        <end position="89"/>
    </location>
</feature>
<evidence type="ECO:0000313" key="2">
    <source>
        <dbReference type="WBParaSite" id="GPUH_0000336201-mRNA-1"/>
    </source>
</evidence>
<reference evidence="2" key="1">
    <citation type="submission" date="2016-06" db="UniProtKB">
        <authorList>
            <consortium name="WormBaseParasite"/>
        </authorList>
    </citation>
    <scope>IDENTIFICATION</scope>
</reference>
<organism evidence="2">
    <name type="scientific">Gongylonema pulchrum</name>
    <dbReference type="NCBI Taxonomy" id="637853"/>
    <lineage>
        <taxon>Eukaryota</taxon>
        <taxon>Metazoa</taxon>
        <taxon>Ecdysozoa</taxon>
        <taxon>Nematoda</taxon>
        <taxon>Chromadorea</taxon>
        <taxon>Rhabditida</taxon>
        <taxon>Spirurina</taxon>
        <taxon>Spiruromorpha</taxon>
        <taxon>Spiruroidea</taxon>
        <taxon>Gongylonematidae</taxon>
        <taxon>Gongylonema</taxon>
    </lineage>
</organism>
<dbReference type="WBParaSite" id="GPUH_0000336201-mRNA-1">
    <property type="protein sequence ID" value="GPUH_0000336201-mRNA-1"/>
    <property type="gene ID" value="GPUH_0000336201"/>
</dbReference>